<evidence type="ECO:0000313" key="3">
    <source>
        <dbReference type="Proteomes" id="UP000428803"/>
    </source>
</evidence>
<organism evidence="2 3">
    <name type="scientific">Sphingorhabdus lacus</name>
    <dbReference type="NCBI Taxonomy" id="392610"/>
    <lineage>
        <taxon>Bacteria</taxon>
        <taxon>Pseudomonadati</taxon>
        <taxon>Pseudomonadota</taxon>
        <taxon>Alphaproteobacteria</taxon>
        <taxon>Sphingomonadales</taxon>
        <taxon>Sphingomonadaceae</taxon>
        <taxon>Sphingorhabdus</taxon>
    </lineage>
</organism>
<keyword evidence="3" id="KW-1185">Reference proteome</keyword>
<dbReference type="AlphaFoldDB" id="A0A6I6LD98"/>
<feature type="compositionally biased region" description="Basic and acidic residues" evidence="1">
    <location>
        <begin position="36"/>
        <end position="50"/>
    </location>
</feature>
<reference evidence="3" key="1">
    <citation type="submission" date="2019-01" db="EMBL/GenBank/DDBJ databases">
        <title>Sphingorhabdus lacus sp.nov., isolated from an oligotrophic freshwater lake.</title>
        <authorList>
            <person name="Park M."/>
        </authorList>
    </citation>
    <scope>NUCLEOTIDE SEQUENCE [LARGE SCALE GENOMIC DNA]</scope>
    <source>
        <strain evidence="3">IMCC1753</strain>
    </source>
</reference>
<name>A0A6I6LD98_9SPHN</name>
<dbReference type="EMBL" id="CP035733">
    <property type="protein sequence ID" value="QGY82027.1"/>
    <property type="molecule type" value="Genomic_DNA"/>
</dbReference>
<accession>A0A6I6LD98</accession>
<evidence type="ECO:0000313" key="2">
    <source>
        <dbReference type="EMBL" id="QGY82027.1"/>
    </source>
</evidence>
<gene>
    <name evidence="2" type="ORF">EUU25_16235</name>
</gene>
<proteinExistence type="predicted"/>
<dbReference type="Proteomes" id="UP000428803">
    <property type="component" value="Chromosome"/>
</dbReference>
<dbReference type="RefSeq" id="WP_158902868.1">
    <property type="nucleotide sequence ID" value="NZ_CP035733.1"/>
</dbReference>
<evidence type="ECO:0000256" key="1">
    <source>
        <dbReference type="SAM" id="MobiDB-lite"/>
    </source>
</evidence>
<dbReference type="KEGG" id="slaa:EUU25_16235"/>
<sequence length="79" mass="8816">MKDNASLMLNHNPPTELCRIRQFNPVDISAPAIPDPIEKTRQFPDGRDTNTHTPNAKPVNRKSPKAGSRPVSSIRVIIF</sequence>
<feature type="region of interest" description="Disordered" evidence="1">
    <location>
        <begin position="29"/>
        <end position="72"/>
    </location>
</feature>
<protein>
    <submittedName>
        <fullName evidence="2">Uncharacterized protein</fullName>
    </submittedName>
</protein>